<name>A0A517NDR3_9BACT</name>
<evidence type="ECO:0000256" key="1">
    <source>
        <dbReference type="ARBA" id="ARBA00022553"/>
    </source>
</evidence>
<keyword evidence="2" id="KW-0902">Two-component regulatory system</keyword>
<dbReference type="PROSITE" id="PS50110">
    <property type="entry name" value="RESPONSE_REGULATORY"/>
    <property type="match status" value="1"/>
</dbReference>
<dbReference type="RefSeq" id="WP_218933318.1">
    <property type="nucleotide sequence ID" value="NZ_CP036525.1"/>
</dbReference>
<sequence length="134" mass="14543">MLKKLDQTQPDPNRPTVLVVDDTAVIRRVLTKILEGLGYTTIVADDGQTAWRAIVDFHPTAVVTDLEMPNMKGDTLVAEIRGSSDARIADMPIIVCSSKSDDFTVAQLKSLGADAFLSKPVSSQILTQAANRLF</sequence>
<dbReference type="EMBL" id="CP036525">
    <property type="protein sequence ID" value="QDT05269.1"/>
    <property type="molecule type" value="Genomic_DNA"/>
</dbReference>
<accession>A0A517NDR3</accession>
<dbReference type="InterPro" id="IPR050595">
    <property type="entry name" value="Bact_response_regulator"/>
</dbReference>
<evidence type="ECO:0000256" key="2">
    <source>
        <dbReference type="ARBA" id="ARBA00023012"/>
    </source>
</evidence>
<dbReference type="CDD" id="cd00156">
    <property type="entry name" value="REC"/>
    <property type="match status" value="1"/>
</dbReference>
<proteinExistence type="predicted"/>
<gene>
    <name evidence="5" type="primary">cheY_2</name>
    <name evidence="5" type="ORF">K227x_36690</name>
</gene>
<dbReference type="SMART" id="SM00448">
    <property type="entry name" value="REC"/>
    <property type="match status" value="1"/>
</dbReference>
<dbReference type="GO" id="GO:0000160">
    <property type="term" value="P:phosphorelay signal transduction system"/>
    <property type="evidence" value="ECO:0007669"/>
    <property type="project" value="UniProtKB-KW"/>
</dbReference>
<evidence type="ECO:0000259" key="4">
    <source>
        <dbReference type="PROSITE" id="PS50110"/>
    </source>
</evidence>
<evidence type="ECO:0000256" key="3">
    <source>
        <dbReference type="PROSITE-ProRule" id="PRU00169"/>
    </source>
</evidence>
<keyword evidence="6" id="KW-1185">Reference proteome</keyword>
<dbReference type="KEGG" id="rlc:K227x_36690"/>
<reference evidence="5 6" key="1">
    <citation type="submission" date="2019-02" db="EMBL/GenBank/DDBJ databases">
        <title>Deep-cultivation of Planctomycetes and their phenomic and genomic characterization uncovers novel biology.</title>
        <authorList>
            <person name="Wiegand S."/>
            <person name="Jogler M."/>
            <person name="Boedeker C."/>
            <person name="Pinto D."/>
            <person name="Vollmers J."/>
            <person name="Rivas-Marin E."/>
            <person name="Kohn T."/>
            <person name="Peeters S.H."/>
            <person name="Heuer A."/>
            <person name="Rast P."/>
            <person name="Oberbeckmann S."/>
            <person name="Bunk B."/>
            <person name="Jeske O."/>
            <person name="Meyerdierks A."/>
            <person name="Storesund J.E."/>
            <person name="Kallscheuer N."/>
            <person name="Luecker S."/>
            <person name="Lage O.M."/>
            <person name="Pohl T."/>
            <person name="Merkel B.J."/>
            <person name="Hornburger P."/>
            <person name="Mueller R.-W."/>
            <person name="Bruemmer F."/>
            <person name="Labrenz M."/>
            <person name="Spormann A.M."/>
            <person name="Op den Camp H."/>
            <person name="Overmann J."/>
            <person name="Amann R."/>
            <person name="Jetten M.S.M."/>
            <person name="Mascher T."/>
            <person name="Medema M.H."/>
            <person name="Devos D.P."/>
            <person name="Kaster A.-K."/>
            <person name="Ovreas L."/>
            <person name="Rohde M."/>
            <person name="Galperin M.Y."/>
            <person name="Jogler C."/>
        </authorList>
    </citation>
    <scope>NUCLEOTIDE SEQUENCE [LARGE SCALE GENOMIC DNA]</scope>
    <source>
        <strain evidence="5 6">K22_7</strain>
    </source>
</reference>
<dbReference type="SUPFAM" id="SSF52172">
    <property type="entry name" value="CheY-like"/>
    <property type="match status" value="1"/>
</dbReference>
<dbReference type="InterPro" id="IPR001789">
    <property type="entry name" value="Sig_transdc_resp-reg_receiver"/>
</dbReference>
<dbReference type="InterPro" id="IPR011006">
    <property type="entry name" value="CheY-like_superfamily"/>
</dbReference>
<dbReference type="PANTHER" id="PTHR44591">
    <property type="entry name" value="STRESS RESPONSE REGULATOR PROTEIN 1"/>
    <property type="match status" value="1"/>
</dbReference>
<dbReference type="AlphaFoldDB" id="A0A517NDR3"/>
<dbReference type="PANTHER" id="PTHR44591:SF14">
    <property type="entry name" value="PROTEIN PILG"/>
    <property type="match status" value="1"/>
</dbReference>
<feature type="modified residue" description="4-aspartylphosphate" evidence="3">
    <location>
        <position position="65"/>
    </location>
</feature>
<dbReference type="Proteomes" id="UP000318538">
    <property type="component" value="Chromosome"/>
</dbReference>
<organism evidence="5 6">
    <name type="scientific">Rubripirellula lacrimiformis</name>
    <dbReference type="NCBI Taxonomy" id="1930273"/>
    <lineage>
        <taxon>Bacteria</taxon>
        <taxon>Pseudomonadati</taxon>
        <taxon>Planctomycetota</taxon>
        <taxon>Planctomycetia</taxon>
        <taxon>Pirellulales</taxon>
        <taxon>Pirellulaceae</taxon>
        <taxon>Rubripirellula</taxon>
    </lineage>
</organism>
<dbReference type="Gene3D" id="3.40.50.2300">
    <property type="match status" value="1"/>
</dbReference>
<feature type="domain" description="Response regulatory" evidence="4">
    <location>
        <begin position="16"/>
        <end position="134"/>
    </location>
</feature>
<protein>
    <submittedName>
        <fullName evidence="5">Chemotaxis protein CheY</fullName>
    </submittedName>
</protein>
<keyword evidence="1 3" id="KW-0597">Phosphoprotein</keyword>
<evidence type="ECO:0000313" key="6">
    <source>
        <dbReference type="Proteomes" id="UP000318538"/>
    </source>
</evidence>
<dbReference type="Pfam" id="PF00072">
    <property type="entry name" value="Response_reg"/>
    <property type="match status" value="1"/>
</dbReference>
<evidence type="ECO:0000313" key="5">
    <source>
        <dbReference type="EMBL" id="QDT05269.1"/>
    </source>
</evidence>